<feature type="compositionally biased region" description="Gly residues" evidence="1">
    <location>
        <begin position="1"/>
        <end position="10"/>
    </location>
</feature>
<evidence type="ECO:0000313" key="2">
    <source>
        <dbReference type="EMBL" id="EDR04203.1"/>
    </source>
</evidence>
<dbReference type="AlphaFoldDB" id="B0DMK6"/>
<sequence length="102" mass="10813">MFHNVGGGVGHSRHLSTPLVATPRHPRCLSPPCHQATKAACRTKPTKKRGTAPSRGRCQIGEPGHHTNAAPTPRMSFAHDSAHATAWALSNAPGSRHTLDTT</sequence>
<dbReference type="EMBL" id="DS547119">
    <property type="protein sequence ID" value="EDR04203.1"/>
    <property type="molecule type" value="Genomic_DNA"/>
</dbReference>
<dbReference type="HOGENOM" id="CLU_2277968_0_0_1"/>
<protein>
    <submittedName>
        <fullName evidence="2">Predicted protein</fullName>
    </submittedName>
</protein>
<accession>B0DMK6</accession>
<name>B0DMK6_LACBS</name>
<dbReference type="Proteomes" id="UP000001194">
    <property type="component" value="Unassembled WGS sequence"/>
</dbReference>
<evidence type="ECO:0000256" key="1">
    <source>
        <dbReference type="SAM" id="MobiDB-lite"/>
    </source>
</evidence>
<dbReference type="KEGG" id="lbc:LACBIDRAFT_304892"/>
<dbReference type="GeneID" id="6080821"/>
<proteinExistence type="predicted"/>
<reference evidence="2 3" key="1">
    <citation type="journal article" date="2008" name="Nature">
        <title>The genome of Laccaria bicolor provides insights into mycorrhizal symbiosis.</title>
        <authorList>
            <person name="Martin F."/>
            <person name="Aerts A."/>
            <person name="Ahren D."/>
            <person name="Brun A."/>
            <person name="Danchin E.G.J."/>
            <person name="Duchaussoy F."/>
            <person name="Gibon J."/>
            <person name="Kohler A."/>
            <person name="Lindquist E."/>
            <person name="Pereda V."/>
            <person name="Salamov A."/>
            <person name="Shapiro H.J."/>
            <person name="Wuyts J."/>
            <person name="Blaudez D."/>
            <person name="Buee M."/>
            <person name="Brokstein P."/>
            <person name="Canbaeck B."/>
            <person name="Cohen D."/>
            <person name="Courty P.E."/>
            <person name="Coutinho P.M."/>
            <person name="Delaruelle C."/>
            <person name="Detter J.C."/>
            <person name="Deveau A."/>
            <person name="DiFazio S."/>
            <person name="Duplessis S."/>
            <person name="Fraissinet-Tachet L."/>
            <person name="Lucic E."/>
            <person name="Frey-Klett P."/>
            <person name="Fourrey C."/>
            <person name="Feussner I."/>
            <person name="Gay G."/>
            <person name="Grimwood J."/>
            <person name="Hoegger P.J."/>
            <person name="Jain P."/>
            <person name="Kilaru S."/>
            <person name="Labbe J."/>
            <person name="Lin Y.C."/>
            <person name="Legue V."/>
            <person name="Le Tacon F."/>
            <person name="Marmeisse R."/>
            <person name="Melayah D."/>
            <person name="Montanini B."/>
            <person name="Muratet M."/>
            <person name="Nehls U."/>
            <person name="Niculita-Hirzel H."/>
            <person name="Oudot-Le Secq M.P."/>
            <person name="Peter M."/>
            <person name="Quesneville H."/>
            <person name="Rajashekar B."/>
            <person name="Reich M."/>
            <person name="Rouhier N."/>
            <person name="Schmutz J."/>
            <person name="Yin T."/>
            <person name="Chalot M."/>
            <person name="Henrissat B."/>
            <person name="Kuees U."/>
            <person name="Lucas S."/>
            <person name="Van de Peer Y."/>
            <person name="Podila G.K."/>
            <person name="Polle A."/>
            <person name="Pukkila P.J."/>
            <person name="Richardson P.M."/>
            <person name="Rouze P."/>
            <person name="Sanders I.R."/>
            <person name="Stajich J.E."/>
            <person name="Tunlid A."/>
            <person name="Tuskan G."/>
            <person name="Grigoriev I.V."/>
        </authorList>
    </citation>
    <scope>NUCLEOTIDE SEQUENCE [LARGE SCALE GENOMIC DNA]</scope>
    <source>
        <strain evidence="3">S238N-H82 / ATCC MYA-4686</strain>
    </source>
</reference>
<evidence type="ECO:0000313" key="3">
    <source>
        <dbReference type="Proteomes" id="UP000001194"/>
    </source>
</evidence>
<gene>
    <name evidence="2" type="ORF">LACBIDRAFT_304892</name>
</gene>
<keyword evidence="3" id="KW-1185">Reference proteome</keyword>
<dbReference type="InParanoid" id="B0DMK6"/>
<dbReference type="RefSeq" id="XP_001885094.1">
    <property type="nucleotide sequence ID" value="XM_001885059.1"/>
</dbReference>
<feature type="region of interest" description="Disordered" evidence="1">
    <location>
        <begin position="1"/>
        <end position="75"/>
    </location>
</feature>
<organism evidence="3">
    <name type="scientific">Laccaria bicolor (strain S238N-H82 / ATCC MYA-4686)</name>
    <name type="common">Bicoloured deceiver</name>
    <name type="synonym">Laccaria laccata var. bicolor</name>
    <dbReference type="NCBI Taxonomy" id="486041"/>
    <lineage>
        <taxon>Eukaryota</taxon>
        <taxon>Fungi</taxon>
        <taxon>Dikarya</taxon>
        <taxon>Basidiomycota</taxon>
        <taxon>Agaricomycotina</taxon>
        <taxon>Agaricomycetes</taxon>
        <taxon>Agaricomycetidae</taxon>
        <taxon>Agaricales</taxon>
        <taxon>Agaricineae</taxon>
        <taxon>Hydnangiaceae</taxon>
        <taxon>Laccaria</taxon>
    </lineage>
</organism>